<comment type="caution">
    <text evidence="1">The sequence shown here is derived from an EMBL/GenBank/DDBJ whole genome shotgun (WGS) entry which is preliminary data.</text>
</comment>
<protein>
    <recommendedName>
        <fullName evidence="2">Peptidase S1</fullName>
    </recommendedName>
</protein>
<dbReference type="AlphaFoldDB" id="A0A6B3N694"/>
<sequence length="199" mass="22367">MVVSINKLLNQQGLTFLRVSNWAMALSLMVWCGLAPRNAYAKPTAMITEKLFNRVLVQNQPEESPDKPQEIFEDIKIEPQLSPISMTMNGISGGSLPARRIAERIETPTGSCIGFVDEEPNHKVVLTDFFDALSWQVESAMDTTIVIKGPGGIWCNDDYQGKNPGVSGQWQTGTYYIWVGSYQKNDYHSYTIKIFEEQP</sequence>
<evidence type="ECO:0000313" key="1">
    <source>
        <dbReference type="EMBL" id="NER26142.1"/>
    </source>
</evidence>
<name>A0A6B3N694_9CYAN</name>
<gene>
    <name evidence="1" type="ORF">F6J89_00305</name>
</gene>
<proteinExistence type="predicted"/>
<dbReference type="EMBL" id="JAAHFQ010000003">
    <property type="protein sequence ID" value="NER26142.1"/>
    <property type="molecule type" value="Genomic_DNA"/>
</dbReference>
<reference evidence="1" key="1">
    <citation type="submission" date="2019-11" db="EMBL/GenBank/DDBJ databases">
        <title>Genomic insights into an expanded diversity of filamentous marine cyanobacteria reveals the extraordinary biosynthetic potential of Moorea and Okeania.</title>
        <authorList>
            <person name="Ferreira Leao T."/>
            <person name="Wang M."/>
            <person name="Moss N."/>
            <person name="Da Silva R."/>
            <person name="Sanders J."/>
            <person name="Nurk S."/>
            <person name="Gurevich A."/>
            <person name="Humphrey G."/>
            <person name="Reher R."/>
            <person name="Zhu Q."/>
            <person name="Belda-Ferre P."/>
            <person name="Glukhov E."/>
            <person name="Rex R."/>
            <person name="Dorrestein P.C."/>
            <person name="Knight R."/>
            <person name="Pevzner P."/>
            <person name="Gerwick W.H."/>
            <person name="Gerwick L."/>
        </authorList>
    </citation>
    <scope>NUCLEOTIDE SEQUENCE</scope>
    <source>
        <strain evidence="1">SIO1C4</strain>
    </source>
</reference>
<accession>A0A6B3N694</accession>
<evidence type="ECO:0008006" key="2">
    <source>
        <dbReference type="Google" id="ProtNLM"/>
    </source>
</evidence>
<organism evidence="1">
    <name type="scientific">Symploca sp. SIO1C4</name>
    <dbReference type="NCBI Taxonomy" id="2607765"/>
    <lineage>
        <taxon>Bacteria</taxon>
        <taxon>Bacillati</taxon>
        <taxon>Cyanobacteriota</taxon>
        <taxon>Cyanophyceae</taxon>
        <taxon>Coleofasciculales</taxon>
        <taxon>Coleofasciculaceae</taxon>
        <taxon>Symploca</taxon>
    </lineage>
</organism>